<sequence length="639" mass="72093">MSQMKNKILNVLNKHSKETLNSCSSVNSLAADCKCCKHHNNTHKPHKMKRWRSRKERTQMRAGGREAPKAKSHHHHQNIKNFSHFHNCCHSSCYCTPRKGEPYPNRIPAPQEPSIITDNRLIGHHGLFNHEVKSVDIERLLSEQKKREKSKQQVPEKSCILSRQSSASHNLSPFSSRDWSGRDTNEAVQCARMADPAANAPECREKEKTLSQESDITPGQRLQKPDPSSGSYKSILSSNHSSLDVVAFKNKKYNSVMSDRCTESPLSPTGDRDHVKKLKKKLKTHLISTPDHTPKEEKPPVLPTQAPGLRPSPLQCSSSPTTQSFNITHISQDFRCVSKSVSEVAARLCDFLHFPVLRKGNLVAESREEVLRALREKHGAHLRENLLKVKRSLGGGADLTRAMADEDALFPSDAPEHQSDNAVQFCFDIQRTHRKTPEWLTEPMDTSTSLLDGVLRPSFSPTLYMNCEPPEVSANNHSFSNSADSCWAEFSSSQHWGESFSRSTSKESFLCDSFENSYLNHSSASTGSFRPQYGGNNIQPFFTHTAQLTDRRAAEPGPFLTDRYSNYQSFCAQNRHPTQSNNFHTFSQFTQPSSCPSLRPHYTDMIHYPPSHMLEIEAAPPLSSLPSPEPWSFPPMRLY</sequence>
<dbReference type="Proteomes" id="UP000515150">
    <property type="component" value="Chromosome 16"/>
</dbReference>
<feature type="compositionally biased region" description="Basic and acidic residues" evidence="1">
    <location>
        <begin position="56"/>
        <end position="69"/>
    </location>
</feature>
<organism evidence="2 3">
    <name type="scientific">Betta splendens</name>
    <name type="common">Siamese fighting fish</name>
    <dbReference type="NCBI Taxonomy" id="158456"/>
    <lineage>
        <taxon>Eukaryota</taxon>
        <taxon>Metazoa</taxon>
        <taxon>Chordata</taxon>
        <taxon>Craniata</taxon>
        <taxon>Vertebrata</taxon>
        <taxon>Euteleostomi</taxon>
        <taxon>Actinopterygii</taxon>
        <taxon>Neopterygii</taxon>
        <taxon>Teleostei</taxon>
        <taxon>Neoteleostei</taxon>
        <taxon>Acanthomorphata</taxon>
        <taxon>Anabantaria</taxon>
        <taxon>Anabantiformes</taxon>
        <taxon>Anabantoidei</taxon>
        <taxon>Osphronemidae</taxon>
        <taxon>Betta</taxon>
    </lineage>
</organism>
<evidence type="ECO:0000256" key="1">
    <source>
        <dbReference type="SAM" id="MobiDB-lite"/>
    </source>
</evidence>
<feature type="region of interest" description="Disordered" evidence="1">
    <location>
        <begin position="144"/>
        <end position="235"/>
    </location>
</feature>
<name>A0A6P7KQ21_BETSP</name>
<feature type="compositionally biased region" description="Basic residues" evidence="1">
    <location>
        <begin position="44"/>
        <end position="55"/>
    </location>
</feature>
<dbReference type="InParanoid" id="A0A6P7KQ21"/>
<dbReference type="PANTHER" id="PTHR37346">
    <property type="entry name" value="PROLINE-RICH PROTEIN 19"/>
    <property type="match status" value="1"/>
</dbReference>
<feature type="compositionally biased region" description="Polar residues" evidence="1">
    <location>
        <begin position="161"/>
        <end position="178"/>
    </location>
</feature>
<evidence type="ECO:0000313" key="3">
    <source>
        <dbReference type="RefSeq" id="XP_028984713.1"/>
    </source>
</evidence>
<accession>A0A6P7KQ21</accession>
<dbReference type="GeneID" id="114842878"/>
<keyword evidence="2" id="KW-1185">Reference proteome</keyword>
<dbReference type="RefSeq" id="XP_028984713.1">
    <property type="nucleotide sequence ID" value="XM_029128880.3"/>
</dbReference>
<gene>
    <name evidence="3 4" type="primary">si:dkey-250k15.4</name>
</gene>
<dbReference type="PANTHER" id="PTHR37346:SF1">
    <property type="entry name" value="PROLINE-RICH PROTEIN 19"/>
    <property type="match status" value="1"/>
</dbReference>
<reference evidence="3 4" key="1">
    <citation type="submission" date="2025-04" db="UniProtKB">
        <authorList>
            <consortium name="RefSeq"/>
        </authorList>
    </citation>
    <scope>IDENTIFICATION</scope>
</reference>
<feature type="region of interest" description="Disordered" evidence="1">
    <location>
        <begin position="44"/>
        <end position="76"/>
    </location>
</feature>
<dbReference type="RefSeq" id="XP_055359103.1">
    <property type="nucleotide sequence ID" value="XM_055503128.1"/>
</dbReference>
<dbReference type="KEGG" id="bspl:114842878"/>
<evidence type="ECO:0000313" key="2">
    <source>
        <dbReference type="Proteomes" id="UP000515150"/>
    </source>
</evidence>
<feature type="compositionally biased region" description="Polar residues" evidence="1">
    <location>
        <begin position="226"/>
        <end position="235"/>
    </location>
</feature>
<proteinExistence type="predicted"/>
<protein>
    <submittedName>
        <fullName evidence="3 4">Uncharacterized protein si:dkey-250k15.4</fullName>
    </submittedName>
</protein>
<evidence type="ECO:0000313" key="4">
    <source>
        <dbReference type="RefSeq" id="XP_055359103.1"/>
    </source>
</evidence>
<dbReference type="Pfam" id="PF15455">
    <property type="entry name" value="Pro-rich_19"/>
    <property type="match status" value="1"/>
</dbReference>
<dbReference type="AlphaFoldDB" id="A0A6P7KQ21"/>
<dbReference type="InterPro" id="IPR029355">
    <property type="entry name" value="Pro-rich_19"/>
</dbReference>
<dbReference type="OrthoDB" id="8947257at2759"/>